<dbReference type="PANTHER" id="PTHR11686:SF9">
    <property type="entry name" value="RE13973P"/>
    <property type="match status" value="1"/>
</dbReference>
<feature type="region of interest" description="Disordered" evidence="1">
    <location>
        <begin position="1"/>
        <end position="34"/>
    </location>
</feature>
<accession>A0ABY7E1K3</accession>
<dbReference type="SUPFAM" id="SSF56235">
    <property type="entry name" value="N-terminal nucleophile aminohydrolases (Ntn hydrolases)"/>
    <property type="match status" value="1"/>
</dbReference>
<evidence type="ECO:0000313" key="2">
    <source>
        <dbReference type="EMBL" id="WAR02708.1"/>
    </source>
</evidence>
<proteinExistence type="predicted"/>
<reference evidence="2" key="1">
    <citation type="submission" date="2022-11" db="EMBL/GenBank/DDBJ databases">
        <title>Centuries of genome instability and evolution in soft-shell clam transmissible cancer (bioRxiv).</title>
        <authorList>
            <person name="Hart S.F.M."/>
            <person name="Yonemitsu M.A."/>
            <person name="Giersch R.M."/>
            <person name="Beal B.F."/>
            <person name="Arriagada G."/>
            <person name="Davis B.W."/>
            <person name="Ostrander E.A."/>
            <person name="Goff S.P."/>
            <person name="Metzger M.J."/>
        </authorList>
    </citation>
    <scope>NUCLEOTIDE SEQUENCE</scope>
    <source>
        <strain evidence="2">MELC-2E11</strain>
        <tissue evidence="2">Siphon/mantle</tissue>
    </source>
</reference>
<dbReference type="EMBL" id="CP111015">
    <property type="protein sequence ID" value="WAR02708.1"/>
    <property type="molecule type" value="Genomic_DNA"/>
</dbReference>
<gene>
    <name evidence="2" type="ORF">MAR_009266</name>
</gene>
<protein>
    <submittedName>
        <fullName evidence="2">GGT1-like protein</fullName>
    </submittedName>
</protein>
<dbReference type="InterPro" id="IPR029055">
    <property type="entry name" value="Ntn_hydrolases_N"/>
</dbReference>
<evidence type="ECO:0000313" key="3">
    <source>
        <dbReference type="Proteomes" id="UP001164746"/>
    </source>
</evidence>
<dbReference type="InterPro" id="IPR000101">
    <property type="entry name" value="GGT_peptidase"/>
</dbReference>
<dbReference type="Proteomes" id="UP001164746">
    <property type="component" value="Chromosome 4"/>
</dbReference>
<keyword evidence="3" id="KW-1185">Reference proteome</keyword>
<dbReference type="Pfam" id="PF01019">
    <property type="entry name" value="G_glu_transpept"/>
    <property type="match status" value="1"/>
</dbReference>
<sequence length="107" mass="11593">MYEEETRDPETPAAARRKTGKNTEVGPDGNGEQHIQVPIGAVVSDHEACSDVGRDILDRQGTAVDAAIATLICNGVRMFMAIYDRTARDAYTVDDREVTPGDITEAI</sequence>
<organism evidence="2 3">
    <name type="scientific">Mya arenaria</name>
    <name type="common">Soft-shell clam</name>
    <dbReference type="NCBI Taxonomy" id="6604"/>
    <lineage>
        <taxon>Eukaryota</taxon>
        <taxon>Metazoa</taxon>
        <taxon>Spiralia</taxon>
        <taxon>Lophotrochozoa</taxon>
        <taxon>Mollusca</taxon>
        <taxon>Bivalvia</taxon>
        <taxon>Autobranchia</taxon>
        <taxon>Heteroconchia</taxon>
        <taxon>Euheterodonta</taxon>
        <taxon>Imparidentia</taxon>
        <taxon>Neoheterodontei</taxon>
        <taxon>Myida</taxon>
        <taxon>Myoidea</taxon>
        <taxon>Myidae</taxon>
        <taxon>Mya</taxon>
    </lineage>
</organism>
<dbReference type="PANTHER" id="PTHR11686">
    <property type="entry name" value="GAMMA GLUTAMYL TRANSPEPTIDASE"/>
    <property type="match status" value="1"/>
</dbReference>
<name>A0ABY7E1K3_MYAAR</name>
<evidence type="ECO:0000256" key="1">
    <source>
        <dbReference type="SAM" id="MobiDB-lite"/>
    </source>
</evidence>